<evidence type="ECO:0000313" key="3">
    <source>
        <dbReference type="Proteomes" id="UP000315017"/>
    </source>
</evidence>
<dbReference type="Proteomes" id="UP000315017">
    <property type="component" value="Chromosome"/>
</dbReference>
<reference evidence="2 3" key="1">
    <citation type="submission" date="2019-02" db="EMBL/GenBank/DDBJ databases">
        <title>Deep-cultivation of Planctomycetes and their phenomic and genomic characterization uncovers novel biology.</title>
        <authorList>
            <person name="Wiegand S."/>
            <person name="Jogler M."/>
            <person name="Boedeker C."/>
            <person name="Pinto D."/>
            <person name="Vollmers J."/>
            <person name="Rivas-Marin E."/>
            <person name="Kohn T."/>
            <person name="Peeters S.H."/>
            <person name="Heuer A."/>
            <person name="Rast P."/>
            <person name="Oberbeckmann S."/>
            <person name="Bunk B."/>
            <person name="Jeske O."/>
            <person name="Meyerdierks A."/>
            <person name="Storesund J.E."/>
            <person name="Kallscheuer N."/>
            <person name="Luecker S."/>
            <person name="Lage O.M."/>
            <person name="Pohl T."/>
            <person name="Merkel B.J."/>
            <person name="Hornburger P."/>
            <person name="Mueller R.-W."/>
            <person name="Bruemmer F."/>
            <person name="Labrenz M."/>
            <person name="Spormann A.M."/>
            <person name="Op den Camp H."/>
            <person name="Overmann J."/>
            <person name="Amann R."/>
            <person name="Jetten M.S.M."/>
            <person name="Mascher T."/>
            <person name="Medema M.H."/>
            <person name="Devos D.P."/>
            <person name="Kaster A.-K."/>
            <person name="Ovreas L."/>
            <person name="Rohde M."/>
            <person name="Galperin M.Y."/>
            <person name="Jogler C."/>
        </authorList>
    </citation>
    <scope>NUCLEOTIDE SEQUENCE [LARGE SCALE GENOMIC DNA]</scope>
    <source>
        <strain evidence="2 3">ETA_A8</strain>
    </source>
</reference>
<protein>
    <recommendedName>
        <fullName evidence="4">Four-helix bundle copper-binding protein</fullName>
    </recommendedName>
</protein>
<gene>
    <name evidence="2" type="ORF">ETAA8_40940</name>
</gene>
<dbReference type="InterPro" id="IPR005560">
    <property type="entry name" value="Csp_YhjQ"/>
</dbReference>
<evidence type="ECO:0000313" key="2">
    <source>
        <dbReference type="EMBL" id="QDU28988.1"/>
    </source>
</evidence>
<name>A0A517YFH7_9BACT</name>
<organism evidence="2 3">
    <name type="scientific">Anatilimnocola aggregata</name>
    <dbReference type="NCBI Taxonomy" id="2528021"/>
    <lineage>
        <taxon>Bacteria</taxon>
        <taxon>Pseudomonadati</taxon>
        <taxon>Planctomycetota</taxon>
        <taxon>Planctomycetia</taxon>
        <taxon>Pirellulales</taxon>
        <taxon>Pirellulaceae</taxon>
        <taxon>Anatilimnocola</taxon>
    </lineage>
</organism>
<dbReference type="Pfam" id="PF03860">
    <property type="entry name" value="Csp"/>
    <property type="match status" value="1"/>
</dbReference>
<feature type="chain" id="PRO_5022021747" description="Four-helix bundle copper-binding protein" evidence="1">
    <location>
        <begin position="25"/>
        <end position="115"/>
    </location>
</feature>
<sequence precursor="true">MFANWFVRCASAFLLFAIGSVVQGAQQADDCVAKCKACAEACKTCAADCEKDNPECAKMCMACHHLCTACAALDGTHSEDVVKAACAKVCTECAAVCEKGKDLPVHNPLRTSSLF</sequence>
<keyword evidence="1" id="KW-0732">Signal</keyword>
<evidence type="ECO:0000256" key="1">
    <source>
        <dbReference type="SAM" id="SignalP"/>
    </source>
</evidence>
<dbReference type="KEGG" id="aagg:ETAA8_40940"/>
<keyword evidence="3" id="KW-1185">Reference proteome</keyword>
<accession>A0A517YFH7</accession>
<dbReference type="EMBL" id="CP036274">
    <property type="protein sequence ID" value="QDU28988.1"/>
    <property type="molecule type" value="Genomic_DNA"/>
</dbReference>
<evidence type="ECO:0008006" key="4">
    <source>
        <dbReference type="Google" id="ProtNLM"/>
    </source>
</evidence>
<dbReference type="AlphaFoldDB" id="A0A517YFH7"/>
<feature type="signal peptide" evidence="1">
    <location>
        <begin position="1"/>
        <end position="24"/>
    </location>
</feature>
<proteinExistence type="predicted"/>
<dbReference type="Gene3D" id="1.20.1270.360">
    <property type="match status" value="1"/>
</dbReference>